<proteinExistence type="predicted"/>
<dbReference type="RefSeq" id="WP_380251018.1">
    <property type="nucleotide sequence ID" value="NZ_JBHUII010000004.1"/>
</dbReference>
<accession>A0ABW5BKD0</accession>
<evidence type="ECO:0000313" key="2">
    <source>
        <dbReference type="Proteomes" id="UP001597294"/>
    </source>
</evidence>
<dbReference type="Gene3D" id="3.40.190.10">
    <property type="entry name" value="Periplasmic binding protein-like II"/>
    <property type="match status" value="2"/>
</dbReference>
<dbReference type="Proteomes" id="UP001597294">
    <property type="component" value="Unassembled WGS sequence"/>
</dbReference>
<organism evidence="1 2">
    <name type="scientific">Kiloniella antarctica</name>
    <dbReference type="NCBI Taxonomy" id="1550907"/>
    <lineage>
        <taxon>Bacteria</taxon>
        <taxon>Pseudomonadati</taxon>
        <taxon>Pseudomonadota</taxon>
        <taxon>Alphaproteobacteria</taxon>
        <taxon>Rhodospirillales</taxon>
        <taxon>Kiloniellaceae</taxon>
        <taxon>Kiloniella</taxon>
    </lineage>
</organism>
<dbReference type="EMBL" id="JBHUII010000004">
    <property type="protein sequence ID" value="MFD2205931.1"/>
    <property type="molecule type" value="Genomic_DNA"/>
</dbReference>
<protein>
    <submittedName>
        <fullName evidence="1">Substrate-binding periplasmic protein</fullName>
    </submittedName>
</protein>
<keyword evidence="2" id="KW-1185">Reference proteome</keyword>
<name>A0ABW5BKD0_9PROT</name>
<evidence type="ECO:0000313" key="1">
    <source>
        <dbReference type="EMBL" id="MFD2205931.1"/>
    </source>
</evidence>
<sequence>MKYFTFFIMSFALLNIWSIFHKEARAEIDPLSEEGVFVACAENQSYPPYIMGSNDIFSKQNPGVLVEIITAAVEESGLLLKFIRRPWKRCMKLLEQNKIDGIFASIYRQEREVLGRYPLMLNTPNNTPRPDPKRRLHRVVYSLFKNKTSVFNWNGDTFSSINHSIGTPLGYVVVKKLQEDHGIKANTVHLPSKGLRYVAEGHLDAYVLESNIGRNLIRELNLSDSLIEIKPSFAEYDWYLMISHKLYNAKPRLAEKIWNAIGDYRESHMQQLLEHYRTLP</sequence>
<gene>
    <name evidence="1" type="ORF">ACFSKO_09925</name>
</gene>
<comment type="caution">
    <text evidence="1">The sequence shown here is derived from an EMBL/GenBank/DDBJ whole genome shotgun (WGS) entry which is preliminary data.</text>
</comment>
<dbReference type="SUPFAM" id="SSF53850">
    <property type="entry name" value="Periplasmic binding protein-like II"/>
    <property type="match status" value="1"/>
</dbReference>
<reference evidence="2" key="1">
    <citation type="journal article" date="2019" name="Int. J. Syst. Evol. Microbiol.">
        <title>The Global Catalogue of Microorganisms (GCM) 10K type strain sequencing project: providing services to taxonomists for standard genome sequencing and annotation.</title>
        <authorList>
            <consortium name="The Broad Institute Genomics Platform"/>
            <consortium name="The Broad Institute Genome Sequencing Center for Infectious Disease"/>
            <person name="Wu L."/>
            <person name="Ma J."/>
        </authorList>
    </citation>
    <scope>NUCLEOTIDE SEQUENCE [LARGE SCALE GENOMIC DNA]</scope>
    <source>
        <strain evidence="2">CGMCC 4.7192</strain>
    </source>
</reference>